<reference evidence="3" key="1">
    <citation type="submission" date="2022-11" db="UniProtKB">
        <authorList>
            <consortium name="WormBaseParasite"/>
        </authorList>
    </citation>
    <scope>IDENTIFICATION</scope>
</reference>
<feature type="transmembrane region" description="Helical" evidence="1">
    <location>
        <begin position="65"/>
        <end position="83"/>
    </location>
</feature>
<evidence type="ECO:0000313" key="3">
    <source>
        <dbReference type="WBParaSite" id="ACRNAN_Path_540.g2041.t1"/>
    </source>
</evidence>
<protein>
    <submittedName>
        <fullName evidence="3">Uncharacterized protein</fullName>
    </submittedName>
</protein>
<organism evidence="2 3">
    <name type="scientific">Acrobeloides nanus</name>
    <dbReference type="NCBI Taxonomy" id="290746"/>
    <lineage>
        <taxon>Eukaryota</taxon>
        <taxon>Metazoa</taxon>
        <taxon>Ecdysozoa</taxon>
        <taxon>Nematoda</taxon>
        <taxon>Chromadorea</taxon>
        <taxon>Rhabditida</taxon>
        <taxon>Tylenchina</taxon>
        <taxon>Cephalobomorpha</taxon>
        <taxon>Cephaloboidea</taxon>
        <taxon>Cephalobidae</taxon>
        <taxon>Acrobeloides</taxon>
    </lineage>
</organism>
<name>A0A914C8H9_9BILA</name>
<dbReference type="Proteomes" id="UP000887540">
    <property type="component" value="Unplaced"/>
</dbReference>
<keyword evidence="1" id="KW-1133">Transmembrane helix</keyword>
<dbReference type="WBParaSite" id="ACRNAN_Path_540.g2041.t1">
    <property type="protein sequence ID" value="ACRNAN_Path_540.g2041.t1"/>
    <property type="gene ID" value="ACRNAN_Path_540.g2041"/>
</dbReference>
<sequence>MTVETGRRLAWKDNNDKNHLEWAPPVRVIAVITLFASTLDLMADFLICARIAEFIHNFQSDLARIAAYGYFFFTGVSILVYIFEMTDVCLTLKNDEESVFWARLAKSLVLCCEEVPLPGLLYILFTNEPRLSLANPVFIGSWIKLIALTWGIVKFTKLRFFWPCLPLNPKHTSRENIRRCFTFTPYRIAMVVVNICHIFAIFIVINNLIASSKGGRPIAVSVSSSEAS</sequence>
<dbReference type="AlphaFoldDB" id="A0A914C8H9"/>
<keyword evidence="1" id="KW-0472">Membrane</keyword>
<keyword evidence="1" id="KW-0812">Transmembrane</keyword>
<proteinExistence type="predicted"/>
<evidence type="ECO:0000256" key="1">
    <source>
        <dbReference type="SAM" id="Phobius"/>
    </source>
</evidence>
<feature type="transmembrane region" description="Helical" evidence="1">
    <location>
        <begin position="28"/>
        <end position="53"/>
    </location>
</feature>
<evidence type="ECO:0000313" key="2">
    <source>
        <dbReference type="Proteomes" id="UP000887540"/>
    </source>
</evidence>
<keyword evidence="2" id="KW-1185">Reference proteome</keyword>
<accession>A0A914C8H9</accession>
<feature type="transmembrane region" description="Helical" evidence="1">
    <location>
        <begin position="132"/>
        <end position="153"/>
    </location>
</feature>
<feature type="transmembrane region" description="Helical" evidence="1">
    <location>
        <begin position="188"/>
        <end position="209"/>
    </location>
</feature>